<feature type="transmembrane region" description="Helical" evidence="1">
    <location>
        <begin position="181"/>
        <end position="205"/>
    </location>
</feature>
<keyword evidence="1" id="KW-0812">Transmembrane</keyword>
<accession>A0A3P7MD88</accession>
<dbReference type="AlphaFoldDB" id="A0A3P7MD88"/>
<dbReference type="EMBL" id="UYRU01063867">
    <property type="protein sequence ID" value="VDN15861.1"/>
    <property type="molecule type" value="Genomic_DNA"/>
</dbReference>
<sequence length="310" mass="34248">MEVLNENFPNLASLDTSFCNQEKCDDIKSFVTKGIAYRRARLVCISGSVFAILFALLETCFMFASLALRVKCFDIAGFLGKVSLLFLIAVILEWLRCCIWRDVTPNASNYNLQIQEAPNVMHSTTLGQLDEGDSNALGLQSSINPLSDLRVGMTLGELTQTHNFASSTGPLRRFSLDGKQVAVSCILFIIYFILLGFLLDGALWIPSEYNRSVSPDQTDHNKTFNGTTPVTDCPASGFRTGLCFLVIHGLLLGVRITFCCVSDFGGAVRFFISRFRKPSPQPPSALVVEQHLSMFPDKMDQVDAGETENK</sequence>
<feature type="transmembrane region" description="Helical" evidence="1">
    <location>
        <begin position="42"/>
        <end position="69"/>
    </location>
</feature>
<reference evidence="2 3" key="1">
    <citation type="submission" date="2018-11" db="EMBL/GenBank/DDBJ databases">
        <authorList>
            <consortium name="Pathogen Informatics"/>
        </authorList>
    </citation>
    <scope>NUCLEOTIDE SEQUENCE [LARGE SCALE GENOMIC DNA]</scope>
</reference>
<proteinExistence type="predicted"/>
<gene>
    <name evidence="2" type="ORF">DILT_LOCUS11692</name>
</gene>
<evidence type="ECO:0000313" key="3">
    <source>
        <dbReference type="Proteomes" id="UP000281553"/>
    </source>
</evidence>
<evidence type="ECO:0000313" key="2">
    <source>
        <dbReference type="EMBL" id="VDN15861.1"/>
    </source>
</evidence>
<feature type="transmembrane region" description="Helical" evidence="1">
    <location>
        <begin position="245"/>
        <end position="272"/>
    </location>
</feature>
<organism evidence="2 3">
    <name type="scientific">Dibothriocephalus latus</name>
    <name type="common">Fish tapeworm</name>
    <name type="synonym">Diphyllobothrium latum</name>
    <dbReference type="NCBI Taxonomy" id="60516"/>
    <lineage>
        <taxon>Eukaryota</taxon>
        <taxon>Metazoa</taxon>
        <taxon>Spiralia</taxon>
        <taxon>Lophotrochozoa</taxon>
        <taxon>Platyhelminthes</taxon>
        <taxon>Cestoda</taxon>
        <taxon>Eucestoda</taxon>
        <taxon>Diphyllobothriidea</taxon>
        <taxon>Diphyllobothriidae</taxon>
        <taxon>Dibothriocephalus</taxon>
    </lineage>
</organism>
<keyword evidence="1" id="KW-1133">Transmembrane helix</keyword>
<dbReference type="OrthoDB" id="10402106at2759"/>
<dbReference type="Proteomes" id="UP000281553">
    <property type="component" value="Unassembled WGS sequence"/>
</dbReference>
<keyword evidence="1" id="KW-0472">Membrane</keyword>
<feature type="transmembrane region" description="Helical" evidence="1">
    <location>
        <begin position="75"/>
        <end position="95"/>
    </location>
</feature>
<protein>
    <submittedName>
        <fullName evidence="2">Uncharacterized protein</fullName>
    </submittedName>
</protein>
<evidence type="ECO:0000256" key="1">
    <source>
        <dbReference type="SAM" id="Phobius"/>
    </source>
</evidence>
<keyword evidence="3" id="KW-1185">Reference proteome</keyword>
<name>A0A3P7MD88_DIBLA</name>